<proteinExistence type="predicted"/>
<gene>
    <name evidence="3" type="ORF">HII31_11931</name>
</gene>
<feature type="domain" description="BTB" evidence="2">
    <location>
        <begin position="44"/>
        <end position="114"/>
    </location>
</feature>
<feature type="region of interest" description="Disordered" evidence="1">
    <location>
        <begin position="118"/>
        <end position="190"/>
    </location>
</feature>
<evidence type="ECO:0000256" key="1">
    <source>
        <dbReference type="SAM" id="MobiDB-lite"/>
    </source>
</evidence>
<dbReference type="Proteomes" id="UP000660729">
    <property type="component" value="Unassembled WGS sequence"/>
</dbReference>
<evidence type="ECO:0000313" key="4">
    <source>
        <dbReference type="Proteomes" id="UP000660729"/>
    </source>
</evidence>
<feature type="compositionally biased region" description="Low complexity" evidence="1">
    <location>
        <begin position="144"/>
        <end position="153"/>
    </location>
</feature>
<dbReference type="OrthoDB" id="194443at2759"/>
<dbReference type="AlphaFoldDB" id="A0A8H6R7T7"/>
<dbReference type="Gene3D" id="3.30.710.10">
    <property type="entry name" value="Potassium Channel Kv1.1, Chain A"/>
    <property type="match status" value="1"/>
</dbReference>
<dbReference type="EMBL" id="JABCIY010000248">
    <property type="protein sequence ID" value="KAF7186699.1"/>
    <property type="molecule type" value="Genomic_DNA"/>
</dbReference>
<dbReference type="SUPFAM" id="SSF54695">
    <property type="entry name" value="POZ domain"/>
    <property type="match status" value="1"/>
</dbReference>
<name>A0A8H6R7T7_9PEZI</name>
<sequence length="399" mass="45138">MVRIKKVAPNSPHKSEDMPPYDPAAICDPPELLPYDDLYEPVMVTVILINDGEDDTKFSIPRALICGRSEYFKMAFMGQFAEADEKEIWLEEVPVWVFKTFVKWLYTQRLTLHPVERPTRASAPKCGEKRRREDDGEFTLSMTISSASANIAAESEEDQQPRKKQQTAKDESQDTAVSSASSSVLPSSSKPLTVYGLETVEPEADGSIPPRAANASDEEHLNDPITCSYRSLFELYLFSDEYDTFAFRKLVLEHIQLKLVACRPRKYLPPSLEDTKFALSKLPSSSHLYKLLVELWARDIMLSSSCASRIEAVQMLEEFPKSFLAGCLVSSKAQARALNCSGGDDCDGMDHSDEDADGIFDTLECGYHEHRSEEDRRRCMAKWEKLWDIYGEGHDDEDE</sequence>
<evidence type="ECO:0000313" key="3">
    <source>
        <dbReference type="EMBL" id="KAF7186699.1"/>
    </source>
</evidence>
<feature type="compositionally biased region" description="Low complexity" evidence="1">
    <location>
        <begin position="176"/>
        <end position="190"/>
    </location>
</feature>
<reference evidence="3" key="1">
    <citation type="submission" date="2020-04" db="EMBL/GenBank/DDBJ databases">
        <title>Draft genome resource of the tomato pathogen Pseudocercospora fuligena.</title>
        <authorList>
            <person name="Zaccaron A."/>
        </authorList>
    </citation>
    <scope>NUCLEOTIDE SEQUENCE</scope>
    <source>
        <strain evidence="3">PF001</strain>
    </source>
</reference>
<accession>A0A8H6R7T7</accession>
<evidence type="ECO:0000259" key="2">
    <source>
        <dbReference type="PROSITE" id="PS50097"/>
    </source>
</evidence>
<dbReference type="InterPro" id="IPR000210">
    <property type="entry name" value="BTB/POZ_dom"/>
</dbReference>
<dbReference type="PANTHER" id="PTHR47843:SF2">
    <property type="entry name" value="BTB DOMAIN-CONTAINING PROTEIN"/>
    <property type="match status" value="1"/>
</dbReference>
<dbReference type="Pfam" id="PF00651">
    <property type="entry name" value="BTB"/>
    <property type="match status" value="1"/>
</dbReference>
<dbReference type="InterPro" id="IPR011333">
    <property type="entry name" value="SKP1/BTB/POZ_sf"/>
</dbReference>
<organism evidence="3 4">
    <name type="scientific">Pseudocercospora fuligena</name>
    <dbReference type="NCBI Taxonomy" id="685502"/>
    <lineage>
        <taxon>Eukaryota</taxon>
        <taxon>Fungi</taxon>
        <taxon>Dikarya</taxon>
        <taxon>Ascomycota</taxon>
        <taxon>Pezizomycotina</taxon>
        <taxon>Dothideomycetes</taxon>
        <taxon>Dothideomycetidae</taxon>
        <taxon>Mycosphaerellales</taxon>
        <taxon>Mycosphaerellaceae</taxon>
        <taxon>Pseudocercospora</taxon>
    </lineage>
</organism>
<dbReference type="PANTHER" id="PTHR47843">
    <property type="entry name" value="BTB DOMAIN-CONTAINING PROTEIN-RELATED"/>
    <property type="match status" value="1"/>
</dbReference>
<dbReference type="PROSITE" id="PS50097">
    <property type="entry name" value="BTB"/>
    <property type="match status" value="1"/>
</dbReference>
<feature type="region of interest" description="Disordered" evidence="1">
    <location>
        <begin position="1"/>
        <end position="21"/>
    </location>
</feature>
<keyword evidence="4" id="KW-1185">Reference proteome</keyword>
<protein>
    <recommendedName>
        <fullName evidence="2">BTB domain-containing protein</fullName>
    </recommendedName>
</protein>
<comment type="caution">
    <text evidence="3">The sequence shown here is derived from an EMBL/GenBank/DDBJ whole genome shotgun (WGS) entry which is preliminary data.</text>
</comment>